<feature type="non-terminal residue" evidence="1">
    <location>
        <position position="1"/>
    </location>
</feature>
<reference evidence="1 2" key="1">
    <citation type="journal article" date="2018" name="Proc. R. Soc. B">
        <title>A non-coding region near Follistatin controls head colour polymorphism in the Gouldian finch.</title>
        <authorList>
            <person name="Toomey M.B."/>
            <person name="Marques C.I."/>
            <person name="Andrade P."/>
            <person name="Araujo P.M."/>
            <person name="Sabatino S."/>
            <person name="Gazda M.A."/>
            <person name="Afonso S."/>
            <person name="Lopes R.J."/>
            <person name="Corbo J.C."/>
            <person name="Carneiro M."/>
        </authorList>
    </citation>
    <scope>NUCLEOTIDE SEQUENCE [LARGE SCALE GENOMIC DNA]</scope>
    <source>
        <strain evidence="1">Red01</strain>
        <tissue evidence="1">Muscle</tissue>
    </source>
</reference>
<dbReference type="Proteomes" id="UP000276834">
    <property type="component" value="Unassembled WGS sequence"/>
</dbReference>
<gene>
    <name evidence="1" type="ORF">DV515_00015332</name>
</gene>
<proteinExistence type="predicted"/>
<accession>A0A3L8RVF6</accession>
<comment type="caution">
    <text evidence="1">The sequence shown here is derived from an EMBL/GenBank/DDBJ whole genome shotgun (WGS) entry which is preliminary data.</text>
</comment>
<sequence length="128" mass="14230">EEKSRSSWDCQHRLHLFVAASSPSFWELSFVDLSGEQPAQDKAPFTGRTARLPGRMAHVRGRNACGGFVRPGGASFCQQSGESEEMSSVNYKAAIATKTFINYCLQTFHNRLLPLLRLLFPLMAYSSA</sequence>
<name>A0A3L8RVF6_CHLGU</name>
<protein>
    <submittedName>
        <fullName evidence="1">Uncharacterized protein</fullName>
    </submittedName>
</protein>
<evidence type="ECO:0000313" key="2">
    <source>
        <dbReference type="Proteomes" id="UP000276834"/>
    </source>
</evidence>
<evidence type="ECO:0000313" key="1">
    <source>
        <dbReference type="EMBL" id="RLV88752.1"/>
    </source>
</evidence>
<dbReference type="EMBL" id="QUSF01000172">
    <property type="protein sequence ID" value="RLV88752.1"/>
    <property type="molecule type" value="Genomic_DNA"/>
</dbReference>
<dbReference type="AlphaFoldDB" id="A0A3L8RVF6"/>
<keyword evidence="2" id="KW-1185">Reference proteome</keyword>
<organism evidence="1 2">
    <name type="scientific">Chloebia gouldiae</name>
    <name type="common">Gouldian finch</name>
    <name type="synonym">Erythrura gouldiae</name>
    <dbReference type="NCBI Taxonomy" id="44316"/>
    <lineage>
        <taxon>Eukaryota</taxon>
        <taxon>Metazoa</taxon>
        <taxon>Chordata</taxon>
        <taxon>Craniata</taxon>
        <taxon>Vertebrata</taxon>
        <taxon>Euteleostomi</taxon>
        <taxon>Archelosauria</taxon>
        <taxon>Archosauria</taxon>
        <taxon>Dinosauria</taxon>
        <taxon>Saurischia</taxon>
        <taxon>Theropoda</taxon>
        <taxon>Coelurosauria</taxon>
        <taxon>Aves</taxon>
        <taxon>Neognathae</taxon>
        <taxon>Neoaves</taxon>
        <taxon>Telluraves</taxon>
        <taxon>Australaves</taxon>
        <taxon>Passeriformes</taxon>
        <taxon>Passeroidea</taxon>
        <taxon>Passeridae</taxon>
        <taxon>Chloebia</taxon>
    </lineage>
</organism>